<dbReference type="EMBL" id="CP011125">
    <property type="protein sequence ID" value="AKF07906.1"/>
    <property type="molecule type" value="Genomic_DNA"/>
</dbReference>
<dbReference type="Pfam" id="PF06026">
    <property type="entry name" value="Rib_5-P_isom_A"/>
    <property type="match status" value="1"/>
</dbReference>
<feature type="binding site" evidence="3">
    <location>
        <begin position="105"/>
        <end position="108"/>
    </location>
    <ligand>
        <name>substrate</name>
    </ligand>
</feature>
<dbReference type="SUPFAM" id="SSF75445">
    <property type="entry name" value="D-ribose-5-phosphate isomerase (RpiA), lid domain"/>
    <property type="match status" value="1"/>
</dbReference>
<gene>
    <name evidence="3" type="primary">rpiA</name>
    <name evidence="4" type="ORF">DB32_005055</name>
</gene>
<comment type="pathway">
    <text evidence="3">Carbohydrate degradation; pentose phosphate pathway; D-ribose 5-phosphate from D-ribulose 5-phosphate (non-oxidative stage): step 1/1.</text>
</comment>
<dbReference type="SUPFAM" id="SSF100950">
    <property type="entry name" value="NagB/RpiA/CoA transferase-like"/>
    <property type="match status" value="1"/>
</dbReference>
<dbReference type="FunFam" id="3.40.50.1360:FF:000001">
    <property type="entry name" value="Ribose-5-phosphate isomerase A"/>
    <property type="match status" value="1"/>
</dbReference>
<dbReference type="GO" id="GO:0009052">
    <property type="term" value="P:pentose-phosphate shunt, non-oxidative branch"/>
    <property type="evidence" value="ECO:0007669"/>
    <property type="project" value="UniProtKB-UniRule"/>
</dbReference>
<proteinExistence type="inferred from homology"/>
<evidence type="ECO:0000256" key="2">
    <source>
        <dbReference type="ARBA" id="ARBA00023235"/>
    </source>
</evidence>
<evidence type="ECO:0000256" key="1">
    <source>
        <dbReference type="ARBA" id="ARBA00001713"/>
    </source>
</evidence>
<feature type="binding site" evidence="3">
    <location>
        <begin position="35"/>
        <end position="38"/>
    </location>
    <ligand>
        <name>substrate</name>
    </ligand>
</feature>
<dbReference type="UniPathway" id="UPA00115">
    <property type="reaction ID" value="UER00412"/>
</dbReference>
<protein>
    <recommendedName>
        <fullName evidence="3">Ribose-5-phosphate isomerase A</fullName>
        <ecNumber evidence="3">5.3.1.6</ecNumber>
    </recommendedName>
    <alternativeName>
        <fullName evidence="3">Phosphoriboisomerase A</fullName>
        <shortName evidence="3">PRI</shortName>
    </alternativeName>
</protein>
<dbReference type="PANTHER" id="PTHR43748:SF3">
    <property type="entry name" value="RIBOSE-5-PHOSPHATE ISOMERASE 3, CHLOROPLASTIC-RELATED"/>
    <property type="match status" value="1"/>
</dbReference>
<accession>A0A0F6W5D3</accession>
<dbReference type="Proteomes" id="UP000034883">
    <property type="component" value="Chromosome"/>
</dbReference>
<dbReference type="NCBIfam" id="TIGR00021">
    <property type="entry name" value="rpiA"/>
    <property type="match status" value="1"/>
</dbReference>
<organism evidence="4 5">
    <name type="scientific">Sandaracinus amylolyticus</name>
    <dbReference type="NCBI Taxonomy" id="927083"/>
    <lineage>
        <taxon>Bacteria</taxon>
        <taxon>Pseudomonadati</taxon>
        <taxon>Myxococcota</taxon>
        <taxon>Polyangia</taxon>
        <taxon>Polyangiales</taxon>
        <taxon>Sandaracinaceae</taxon>
        <taxon>Sandaracinus</taxon>
    </lineage>
</organism>
<evidence type="ECO:0000256" key="3">
    <source>
        <dbReference type="HAMAP-Rule" id="MF_00170"/>
    </source>
</evidence>
<dbReference type="Gene3D" id="3.30.70.260">
    <property type="match status" value="1"/>
</dbReference>
<dbReference type="InterPro" id="IPR037171">
    <property type="entry name" value="NagB/RpiA_transferase-like"/>
</dbReference>
<feature type="binding site" evidence="3">
    <location>
        <position position="132"/>
    </location>
    <ligand>
        <name>substrate</name>
    </ligand>
</feature>
<dbReference type="GO" id="GO:0004751">
    <property type="term" value="F:ribose-5-phosphate isomerase activity"/>
    <property type="evidence" value="ECO:0007669"/>
    <property type="project" value="UniProtKB-UniRule"/>
</dbReference>
<dbReference type="HAMAP" id="MF_00170">
    <property type="entry name" value="Rib_5P_isom_A"/>
    <property type="match status" value="1"/>
</dbReference>
<dbReference type="RefSeq" id="WP_075097616.1">
    <property type="nucleotide sequence ID" value="NZ_CP011125.1"/>
</dbReference>
<comment type="similarity">
    <text evidence="3">Belongs to the ribose 5-phosphate isomerase family.</text>
</comment>
<sequence>MTSRAPSDEHARWKRDAAEHAAEWVRSGMVVGLGAGSTADFALRSIASRLASGALFDVLGVPCSRAVGDAAARLGVPLTTLEAHPVVDLTIDGADEVDPTFALLKGAGGALLHEKIVAQASRREVIVVDASKPSPCIGTRCALPVEVVPFGWRAEALYLESLGARVRVRSGASGAPFRTDEDNLILDCELGPIRAAHELSRRLAERAGIVEHGLFLDLATDLVIAGADGVRHLTRADEGART</sequence>
<reference evidence="4 5" key="1">
    <citation type="submission" date="2015-03" db="EMBL/GenBank/DDBJ databases">
        <title>Genome assembly of Sandaracinus amylolyticus DSM 53668.</title>
        <authorList>
            <person name="Sharma G."/>
            <person name="Subramanian S."/>
        </authorList>
    </citation>
    <scope>NUCLEOTIDE SEQUENCE [LARGE SCALE GENOMIC DNA]</scope>
    <source>
        <strain evidence="4 5">DSM 53668</strain>
    </source>
</reference>
<feature type="active site" description="Proton acceptor" evidence="3">
    <location>
        <position position="114"/>
    </location>
</feature>
<dbReference type="NCBIfam" id="NF001924">
    <property type="entry name" value="PRK00702.1"/>
    <property type="match status" value="1"/>
</dbReference>
<dbReference type="CDD" id="cd01398">
    <property type="entry name" value="RPI_A"/>
    <property type="match status" value="1"/>
</dbReference>
<dbReference type="InterPro" id="IPR004788">
    <property type="entry name" value="Ribose5P_isomerase_type_A"/>
</dbReference>
<dbReference type="PANTHER" id="PTHR43748">
    <property type="entry name" value="RIBOSE-5-PHOSPHATE ISOMERASE 3, CHLOROPLASTIC-RELATED"/>
    <property type="match status" value="1"/>
</dbReference>
<dbReference type="STRING" id="927083.DB32_005055"/>
<dbReference type="KEGG" id="samy:DB32_005055"/>
<evidence type="ECO:0000313" key="4">
    <source>
        <dbReference type="EMBL" id="AKF07906.1"/>
    </source>
</evidence>
<comment type="catalytic activity">
    <reaction evidence="1 3">
        <text>aldehydo-D-ribose 5-phosphate = D-ribulose 5-phosphate</text>
        <dbReference type="Rhea" id="RHEA:14657"/>
        <dbReference type="ChEBI" id="CHEBI:58121"/>
        <dbReference type="ChEBI" id="CHEBI:58273"/>
        <dbReference type="EC" id="5.3.1.6"/>
    </reaction>
</comment>
<keyword evidence="5" id="KW-1185">Reference proteome</keyword>
<dbReference type="EC" id="5.3.1.6" evidence="3"/>
<dbReference type="Gene3D" id="3.40.50.1360">
    <property type="match status" value="1"/>
</dbReference>
<feature type="binding site" evidence="3">
    <location>
        <begin position="92"/>
        <end position="95"/>
    </location>
    <ligand>
        <name>substrate</name>
    </ligand>
</feature>
<name>A0A0F6W5D3_9BACT</name>
<dbReference type="AlphaFoldDB" id="A0A0F6W5D3"/>
<dbReference type="InterPro" id="IPR020672">
    <property type="entry name" value="Ribose5P_isomerase_typA_subgr"/>
</dbReference>
<dbReference type="InterPro" id="IPR050262">
    <property type="entry name" value="Ribose-5P_isomerase"/>
</dbReference>
<comment type="function">
    <text evidence="3">Catalyzes the reversible conversion of ribose-5-phosphate to ribulose 5-phosphate.</text>
</comment>
<comment type="subunit">
    <text evidence="3">Homodimer.</text>
</comment>
<evidence type="ECO:0000313" key="5">
    <source>
        <dbReference type="Proteomes" id="UP000034883"/>
    </source>
</evidence>
<keyword evidence="2 3" id="KW-0413">Isomerase</keyword>
<dbReference type="OrthoDB" id="5870696at2"/>